<evidence type="ECO:0000256" key="2">
    <source>
        <dbReference type="ARBA" id="ARBA00007581"/>
    </source>
</evidence>
<keyword evidence="5" id="KW-0560">Oxidoreductase</keyword>
<organism evidence="7 8">
    <name type="scientific">Acidihalobacter yilgarnensis</name>
    <dbReference type="NCBI Taxonomy" id="2819280"/>
    <lineage>
        <taxon>Bacteria</taxon>
        <taxon>Pseudomonadati</taxon>
        <taxon>Pseudomonadota</taxon>
        <taxon>Gammaproteobacteria</taxon>
        <taxon>Chromatiales</taxon>
        <taxon>Ectothiorhodospiraceae</taxon>
        <taxon>Acidihalobacter</taxon>
    </lineage>
</organism>
<evidence type="ECO:0000256" key="4">
    <source>
        <dbReference type="ARBA" id="ARBA00022833"/>
    </source>
</evidence>
<dbReference type="CDD" id="cd07363">
    <property type="entry name" value="45_DOPA_Dioxygenase"/>
    <property type="match status" value="1"/>
</dbReference>
<name>A0A1D8IQQ6_9GAMM</name>
<dbReference type="SUPFAM" id="SSF53213">
    <property type="entry name" value="LigB-like"/>
    <property type="match status" value="1"/>
</dbReference>
<gene>
    <name evidence="7" type="ORF">BI364_12980</name>
</gene>
<accession>A0A1D8IQQ6</accession>
<dbReference type="GO" id="GO:0008198">
    <property type="term" value="F:ferrous iron binding"/>
    <property type="evidence" value="ECO:0007669"/>
    <property type="project" value="InterPro"/>
</dbReference>
<evidence type="ECO:0000313" key="7">
    <source>
        <dbReference type="EMBL" id="AOU98757.1"/>
    </source>
</evidence>
<protein>
    <submittedName>
        <fullName evidence="7">Dioxygenase</fullName>
    </submittedName>
</protein>
<reference evidence="8" key="1">
    <citation type="submission" date="2016-09" db="EMBL/GenBank/DDBJ databases">
        <title>Acidihalobacter prosperus F5.</title>
        <authorList>
            <person name="Khaleque H.N."/>
            <person name="Ramsay J.P."/>
            <person name="Kaksonen A.H."/>
            <person name="Boxall N.J."/>
            <person name="Watkin E.L.J."/>
        </authorList>
    </citation>
    <scope>NUCLEOTIDE SEQUENCE [LARGE SCALE GENOMIC DNA]</scope>
    <source>
        <strain evidence="8">F5</strain>
    </source>
</reference>
<dbReference type="Proteomes" id="UP000095401">
    <property type="component" value="Chromosome"/>
</dbReference>
<evidence type="ECO:0000256" key="1">
    <source>
        <dbReference type="ARBA" id="ARBA00001947"/>
    </source>
</evidence>
<dbReference type="AlphaFoldDB" id="A0A1D8IQQ6"/>
<keyword evidence="4" id="KW-0862">Zinc</keyword>
<keyword evidence="7" id="KW-0223">Dioxygenase</keyword>
<dbReference type="InterPro" id="IPR004183">
    <property type="entry name" value="Xdiol_dOase_suB"/>
</dbReference>
<keyword evidence="8" id="KW-1185">Reference proteome</keyword>
<dbReference type="GO" id="GO:0008270">
    <property type="term" value="F:zinc ion binding"/>
    <property type="evidence" value="ECO:0007669"/>
    <property type="project" value="InterPro"/>
</dbReference>
<comment type="cofactor">
    <cofactor evidence="1">
        <name>Zn(2+)</name>
        <dbReference type="ChEBI" id="CHEBI:29105"/>
    </cofactor>
</comment>
<dbReference type="EMBL" id="CP017415">
    <property type="protein sequence ID" value="AOU98757.1"/>
    <property type="molecule type" value="Genomic_DNA"/>
</dbReference>
<dbReference type="GO" id="GO:0016702">
    <property type="term" value="F:oxidoreductase activity, acting on single donors with incorporation of molecular oxygen, incorporation of two atoms of oxygen"/>
    <property type="evidence" value="ECO:0007669"/>
    <property type="project" value="UniProtKB-ARBA"/>
</dbReference>
<dbReference type="Gene3D" id="3.40.830.10">
    <property type="entry name" value="LigB-like"/>
    <property type="match status" value="1"/>
</dbReference>
<comment type="similarity">
    <text evidence="2">Belongs to the DODA-type extradiol aromatic ring-opening dioxygenase family.</text>
</comment>
<dbReference type="RefSeq" id="WP_070079114.1">
    <property type="nucleotide sequence ID" value="NZ_CP017415.1"/>
</dbReference>
<keyword evidence="3" id="KW-0479">Metal-binding</keyword>
<sequence length="261" mass="28012">MPKLPTVFVSHGSPMLALEPGSAAPMLERLGCELPRPSAILTFSPHWMARGAALGASRAPETIHDFGGFDPQLYALNYPALGSPALAQRVAVLAAEAGWPTELAPTRGLDHGVWIPLRLMFPDADIPVVPLAMPWPLDAAGAYRLGQALAPLAAEGVLLLGTGALTHNLHEFDFGTRLDAPIEPYVTAFVEWIRQAVARGDTQALLDYRRQAPHATRAHPTDEHLLPLFWALGAAGPDAQVKLESGGVHYGSMAMDAWTFR</sequence>
<feature type="domain" description="Extradiol ring-cleavage dioxygenase class III enzyme subunit B" evidence="6">
    <location>
        <begin position="8"/>
        <end position="249"/>
    </location>
</feature>
<dbReference type="KEGG" id="aprs:BI364_12980"/>
<evidence type="ECO:0000313" key="8">
    <source>
        <dbReference type="Proteomes" id="UP000095401"/>
    </source>
</evidence>
<dbReference type="InterPro" id="IPR014436">
    <property type="entry name" value="Extradiol_dOase_DODA"/>
</dbReference>
<proteinExistence type="inferred from homology"/>
<dbReference type="Pfam" id="PF02900">
    <property type="entry name" value="LigB"/>
    <property type="match status" value="1"/>
</dbReference>
<dbReference type="PIRSF" id="PIRSF006157">
    <property type="entry name" value="Doxgns_DODA"/>
    <property type="match status" value="1"/>
</dbReference>
<dbReference type="PANTHER" id="PTHR30096">
    <property type="entry name" value="4,5-DOPA DIOXYGENASE EXTRADIOL-LIKE PROTEIN"/>
    <property type="match status" value="1"/>
</dbReference>
<evidence type="ECO:0000259" key="6">
    <source>
        <dbReference type="Pfam" id="PF02900"/>
    </source>
</evidence>
<evidence type="ECO:0000256" key="3">
    <source>
        <dbReference type="ARBA" id="ARBA00022723"/>
    </source>
</evidence>
<dbReference type="PANTHER" id="PTHR30096:SF0">
    <property type="entry name" value="4,5-DOPA DIOXYGENASE EXTRADIOL-LIKE PROTEIN"/>
    <property type="match status" value="1"/>
</dbReference>
<evidence type="ECO:0000256" key="5">
    <source>
        <dbReference type="ARBA" id="ARBA00023002"/>
    </source>
</evidence>